<accession>A0A0N5CDV0</accession>
<dbReference type="AlphaFoldDB" id="A0A0N5CDV0"/>
<name>A0A0N5CDV0_STREA</name>
<reference evidence="3" key="1">
    <citation type="submission" date="2017-02" db="UniProtKB">
        <authorList>
            <consortium name="WormBaseParasite"/>
        </authorList>
    </citation>
    <scope>IDENTIFICATION</scope>
</reference>
<feature type="transmembrane region" description="Helical" evidence="1">
    <location>
        <begin position="53"/>
        <end position="73"/>
    </location>
</feature>
<organism evidence="2 3">
    <name type="scientific">Strongyloides papillosus</name>
    <name type="common">Intestinal threadworm</name>
    <dbReference type="NCBI Taxonomy" id="174720"/>
    <lineage>
        <taxon>Eukaryota</taxon>
        <taxon>Metazoa</taxon>
        <taxon>Ecdysozoa</taxon>
        <taxon>Nematoda</taxon>
        <taxon>Chromadorea</taxon>
        <taxon>Rhabditida</taxon>
        <taxon>Tylenchina</taxon>
        <taxon>Panagrolaimomorpha</taxon>
        <taxon>Strongyloidoidea</taxon>
        <taxon>Strongyloididae</taxon>
        <taxon>Strongyloides</taxon>
    </lineage>
</organism>
<keyword evidence="1" id="KW-0812">Transmembrane</keyword>
<sequence length="81" mass="9199">MAPSTYTELCQSLGFISSNDCPVSTSCPPPPPPPPPPPCKPITIQYADSPKEYWMEVLNLVLQLLMPVIVYYFNRWTQRNQ</sequence>
<dbReference type="Proteomes" id="UP000046392">
    <property type="component" value="Unplaced"/>
</dbReference>
<protein>
    <submittedName>
        <fullName evidence="3">Ovule protein</fullName>
    </submittedName>
</protein>
<keyword evidence="1" id="KW-1133">Transmembrane helix</keyword>
<keyword evidence="2" id="KW-1185">Reference proteome</keyword>
<evidence type="ECO:0000313" key="3">
    <source>
        <dbReference type="WBParaSite" id="SPAL_0001604100.1"/>
    </source>
</evidence>
<proteinExistence type="predicted"/>
<dbReference type="WBParaSite" id="SPAL_0001604100.1">
    <property type="protein sequence ID" value="SPAL_0001604100.1"/>
    <property type="gene ID" value="SPAL_0001604100"/>
</dbReference>
<keyword evidence="1" id="KW-0472">Membrane</keyword>
<evidence type="ECO:0000256" key="1">
    <source>
        <dbReference type="SAM" id="Phobius"/>
    </source>
</evidence>
<evidence type="ECO:0000313" key="2">
    <source>
        <dbReference type="Proteomes" id="UP000046392"/>
    </source>
</evidence>